<dbReference type="InterPro" id="IPR050553">
    <property type="entry name" value="Thioredoxin_ResA/DsbE_sf"/>
</dbReference>
<dbReference type="PROSITE" id="PS51352">
    <property type="entry name" value="THIOREDOXIN_2"/>
    <property type="match status" value="1"/>
</dbReference>
<dbReference type="Pfam" id="PF08534">
    <property type="entry name" value="Redoxin"/>
    <property type="match status" value="1"/>
</dbReference>
<dbReference type="PANTHER" id="PTHR42852">
    <property type="entry name" value="THIOL:DISULFIDE INTERCHANGE PROTEIN DSBE"/>
    <property type="match status" value="1"/>
</dbReference>
<reference evidence="2 3" key="1">
    <citation type="submission" date="2019-12" db="EMBL/GenBank/DDBJ databases">
        <authorList>
            <person name="Li J."/>
        </authorList>
    </citation>
    <scope>NUCLEOTIDE SEQUENCE [LARGE SCALE GENOMIC DNA]</scope>
    <source>
        <strain evidence="2 3">HL2-2</strain>
    </source>
</reference>
<evidence type="ECO:0000313" key="2">
    <source>
        <dbReference type="EMBL" id="MUU79915.1"/>
    </source>
</evidence>
<dbReference type="SUPFAM" id="SSF52833">
    <property type="entry name" value="Thioredoxin-like"/>
    <property type="match status" value="1"/>
</dbReference>
<dbReference type="InterPro" id="IPR036249">
    <property type="entry name" value="Thioredoxin-like_sf"/>
</dbReference>
<keyword evidence="3" id="KW-1185">Reference proteome</keyword>
<dbReference type="InterPro" id="IPR013766">
    <property type="entry name" value="Thioredoxin_domain"/>
</dbReference>
<comment type="caution">
    <text evidence="2">The sequence shown here is derived from an EMBL/GenBank/DDBJ whole genome shotgun (WGS) entry which is preliminary data.</text>
</comment>
<proteinExistence type="predicted"/>
<dbReference type="GO" id="GO:0016491">
    <property type="term" value="F:oxidoreductase activity"/>
    <property type="evidence" value="ECO:0007669"/>
    <property type="project" value="InterPro"/>
</dbReference>
<dbReference type="EMBL" id="WOWS01000019">
    <property type="protein sequence ID" value="MUU79915.1"/>
    <property type="molecule type" value="Genomic_DNA"/>
</dbReference>
<dbReference type="Gene3D" id="3.40.30.10">
    <property type="entry name" value="Glutaredoxin"/>
    <property type="match status" value="1"/>
</dbReference>
<gene>
    <name evidence="2" type="ORF">GN138_15840</name>
</gene>
<accession>A0A6L6UC42</accession>
<dbReference type="RefSeq" id="WP_157364969.1">
    <property type="nucleotide sequence ID" value="NZ_WOWS01000019.1"/>
</dbReference>
<name>A0A6L6UC42_9FLAO</name>
<sequence length="236" mass="27416">MKRIFNLFICIIFSLNTFSQSRYIQKKEGVIVEEKTFYKEKNELVAKFKKKLPPEKYFDIIYEFEEPIKTNDSIIIKVSKVTFSSYPPKMNINNVFNEEAIKGKSLPATSFQTVNGEVITLDDLIGKPTIINFWHTACGPCIKEMPILNEIKKEYGDEVNFIAVTFETKEKVEKFLNKREFDFTHIINAADFMNSIQIKEFPKTFYLDKDGIVKKIEGAVSAEQKSDIVDYIEKLL</sequence>
<dbReference type="InterPro" id="IPR013740">
    <property type="entry name" value="Redoxin"/>
</dbReference>
<protein>
    <submittedName>
        <fullName evidence="2">Redoxin family protein</fullName>
    </submittedName>
</protein>
<dbReference type="PANTHER" id="PTHR42852:SF17">
    <property type="entry name" value="THIOREDOXIN-LIKE PROTEIN HI_1115"/>
    <property type="match status" value="1"/>
</dbReference>
<dbReference type="Proteomes" id="UP000478208">
    <property type="component" value="Unassembled WGS sequence"/>
</dbReference>
<evidence type="ECO:0000313" key="3">
    <source>
        <dbReference type="Proteomes" id="UP000478208"/>
    </source>
</evidence>
<evidence type="ECO:0000259" key="1">
    <source>
        <dbReference type="PROSITE" id="PS51352"/>
    </source>
</evidence>
<organism evidence="2 3">
    <name type="scientific">Winogradskyella endarachnes</name>
    <dbReference type="NCBI Taxonomy" id="2681965"/>
    <lineage>
        <taxon>Bacteria</taxon>
        <taxon>Pseudomonadati</taxon>
        <taxon>Bacteroidota</taxon>
        <taxon>Flavobacteriia</taxon>
        <taxon>Flavobacteriales</taxon>
        <taxon>Flavobacteriaceae</taxon>
        <taxon>Winogradskyella</taxon>
    </lineage>
</organism>
<dbReference type="AlphaFoldDB" id="A0A6L6UC42"/>
<dbReference type="CDD" id="cd02966">
    <property type="entry name" value="TlpA_like_family"/>
    <property type="match status" value="1"/>
</dbReference>
<feature type="domain" description="Thioredoxin" evidence="1">
    <location>
        <begin position="100"/>
        <end position="234"/>
    </location>
</feature>